<proteinExistence type="inferred from homology"/>
<reference evidence="3 4" key="1">
    <citation type="submission" date="2024-10" db="EMBL/GenBank/DDBJ databases">
        <title>The Natural Products Discovery Center: Release of the First 8490 Sequenced Strains for Exploring Actinobacteria Biosynthetic Diversity.</title>
        <authorList>
            <person name="Kalkreuter E."/>
            <person name="Kautsar S.A."/>
            <person name="Yang D."/>
            <person name="Bader C.D."/>
            <person name="Teijaro C.N."/>
            <person name="Fluegel L."/>
            <person name="Davis C.M."/>
            <person name="Simpson J.R."/>
            <person name="Lauterbach L."/>
            <person name="Steele A.D."/>
            <person name="Gui C."/>
            <person name="Meng S."/>
            <person name="Li G."/>
            <person name="Viehrig K."/>
            <person name="Ye F."/>
            <person name="Su P."/>
            <person name="Kiefer A.F."/>
            <person name="Nichols A."/>
            <person name="Cepeda A.J."/>
            <person name="Yan W."/>
            <person name="Fan B."/>
            <person name="Jiang Y."/>
            <person name="Adhikari A."/>
            <person name="Zheng C.-J."/>
            <person name="Schuster L."/>
            <person name="Cowan T.M."/>
            <person name="Smanski M.J."/>
            <person name="Chevrette M.G."/>
            <person name="De Carvalho L.P.S."/>
            <person name="Shen B."/>
        </authorList>
    </citation>
    <scope>NUCLEOTIDE SEQUENCE [LARGE SCALE GENOMIC DNA]</scope>
    <source>
        <strain evidence="3 4">NPDC049639</strain>
    </source>
</reference>
<evidence type="ECO:0000313" key="3">
    <source>
        <dbReference type="EMBL" id="MFI7589550.1"/>
    </source>
</evidence>
<dbReference type="Pfam" id="PF01844">
    <property type="entry name" value="HNH"/>
    <property type="match status" value="1"/>
</dbReference>
<dbReference type="InterPro" id="IPR003615">
    <property type="entry name" value="HNH_nuc"/>
</dbReference>
<dbReference type="CDD" id="cd00085">
    <property type="entry name" value="HNHc"/>
    <property type="match status" value="1"/>
</dbReference>
<evidence type="ECO:0000313" key="4">
    <source>
        <dbReference type="Proteomes" id="UP001612915"/>
    </source>
</evidence>
<dbReference type="InterPro" id="IPR003870">
    <property type="entry name" value="DUF222"/>
</dbReference>
<dbReference type="RefSeq" id="WP_398284154.1">
    <property type="nucleotide sequence ID" value="NZ_JBITLV010000008.1"/>
</dbReference>
<dbReference type="Gene3D" id="1.10.30.50">
    <property type="match status" value="1"/>
</dbReference>
<evidence type="ECO:0000259" key="2">
    <source>
        <dbReference type="SMART" id="SM00507"/>
    </source>
</evidence>
<dbReference type="EMBL" id="JBITLV010000008">
    <property type="protein sequence ID" value="MFI7589550.1"/>
    <property type="molecule type" value="Genomic_DNA"/>
</dbReference>
<protein>
    <submittedName>
        <fullName evidence="3">DUF222 domain-containing protein</fullName>
    </submittedName>
</protein>
<organism evidence="3 4">
    <name type="scientific">Spongisporangium articulatum</name>
    <dbReference type="NCBI Taxonomy" id="3362603"/>
    <lineage>
        <taxon>Bacteria</taxon>
        <taxon>Bacillati</taxon>
        <taxon>Actinomycetota</taxon>
        <taxon>Actinomycetes</taxon>
        <taxon>Kineosporiales</taxon>
        <taxon>Kineosporiaceae</taxon>
        <taxon>Spongisporangium</taxon>
    </lineage>
</organism>
<accession>A0ABW8AT50</accession>
<dbReference type="InterPro" id="IPR002711">
    <property type="entry name" value="HNH"/>
</dbReference>
<sequence length="405" mass="43501">MAAVDIAMLADPAQLWAVEFSAAHPEFGPVDEVEEFAARLGETELPSADDERLRLLGALEKLASAVAAAQVRAAAAYDDSARARRLAKGQPDDRARRAVTSEIAGALHVSPHKAGRLLGVARCLVDELPQTLAALERGETTHWRATLVVRETALLSKESRAIVDEQLAPRLGLLGDGAVEREARRIAQRLEPGLAWKQAQKATVQRRVTIRPAPDCMTVVTAHLPVAEGVAVFAALSQAADSAAVDPDDHRSRGQVMADTLASRVLGTSQAANVPVEVQLVISDQALTGACDEPAHVHGYGPIPAPLARALADPPDQHVVRQVRRLWSSPETGELVQMEARSRQFPAGLRRFIVARDQYCRTPWCDAPIRQIDHVLPYADGGPTSAANGQGLCQWCNLAKGRMAP</sequence>
<gene>
    <name evidence="3" type="ORF">ACIB24_20990</name>
</gene>
<dbReference type="SMART" id="SM00507">
    <property type="entry name" value="HNHc"/>
    <property type="match status" value="1"/>
</dbReference>
<dbReference type="Pfam" id="PF02720">
    <property type="entry name" value="DUF222"/>
    <property type="match status" value="1"/>
</dbReference>
<name>A0ABW8AT50_9ACTN</name>
<keyword evidence="4" id="KW-1185">Reference proteome</keyword>
<comment type="similarity">
    <text evidence="1">Belongs to the Rv1128c/1148c/1588c/1702c/1945/3466 family.</text>
</comment>
<comment type="caution">
    <text evidence="3">The sequence shown here is derived from an EMBL/GenBank/DDBJ whole genome shotgun (WGS) entry which is preliminary data.</text>
</comment>
<dbReference type="Proteomes" id="UP001612915">
    <property type="component" value="Unassembled WGS sequence"/>
</dbReference>
<feature type="domain" description="HNH nuclease" evidence="2">
    <location>
        <begin position="348"/>
        <end position="398"/>
    </location>
</feature>
<evidence type="ECO:0000256" key="1">
    <source>
        <dbReference type="ARBA" id="ARBA00023450"/>
    </source>
</evidence>